<evidence type="ECO:0000313" key="9">
    <source>
        <dbReference type="Proteomes" id="UP000182350"/>
    </source>
</evidence>
<dbReference type="GO" id="GO:0043093">
    <property type="term" value="P:FtsZ-dependent cytokinesis"/>
    <property type="evidence" value="ECO:0007669"/>
    <property type="project" value="UniProtKB-UniRule"/>
</dbReference>
<protein>
    <recommendedName>
        <fullName evidence="7">Cell division protein FtsB</fullName>
    </recommendedName>
</protein>
<proteinExistence type="inferred from homology"/>
<dbReference type="RefSeq" id="WP_072325098.1">
    <property type="nucleotide sequence ID" value="NZ_FPJW01000002.1"/>
</dbReference>
<dbReference type="Proteomes" id="UP000182350">
    <property type="component" value="Unassembled WGS sequence"/>
</dbReference>
<keyword evidence="9" id="KW-1185">Reference proteome</keyword>
<name>A0A1K1VBE1_9GAMM</name>
<comment type="subunit">
    <text evidence="7">Part of a complex composed of FtsB, FtsL and FtsQ.</text>
</comment>
<keyword evidence="1 7" id="KW-1003">Cell membrane</keyword>
<dbReference type="NCBIfam" id="NF002058">
    <property type="entry name" value="PRK00888.1"/>
    <property type="match status" value="1"/>
</dbReference>
<comment type="similarity">
    <text evidence="7">Belongs to the FtsB family.</text>
</comment>
<dbReference type="GO" id="GO:0032153">
    <property type="term" value="C:cell division site"/>
    <property type="evidence" value="ECO:0007669"/>
    <property type="project" value="UniProtKB-UniRule"/>
</dbReference>
<gene>
    <name evidence="7" type="primary">ftsB</name>
    <name evidence="8" type="ORF">SAMN02745752_00855</name>
</gene>
<keyword evidence="2 7" id="KW-0132">Cell division</keyword>
<dbReference type="PANTHER" id="PTHR37485:SF1">
    <property type="entry name" value="CELL DIVISION PROTEIN FTSB"/>
    <property type="match status" value="1"/>
</dbReference>
<evidence type="ECO:0000256" key="1">
    <source>
        <dbReference type="ARBA" id="ARBA00022475"/>
    </source>
</evidence>
<dbReference type="GO" id="GO:0030428">
    <property type="term" value="C:cell septum"/>
    <property type="evidence" value="ECO:0007669"/>
    <property type="project" value="TreeGrafter"/>
</dbReference>
<dbReference type="Pfam" id="PF04977">
    <property type="entry name" value="DivIC"/>
    <property type="match status" value="1"/>
</dbReference>
<evidence type="ECO:0000256" key="4">
    <source>
        <dbReference type="ARBA" id="ARBA00022989"/>
    </source>
</evidence>
<comment type="function">
    <text evidence="7">Essential cell division protein. May link together the upstream cell division proteins, which are predominantly cytoplasmic, with the downstream cell division proteins, which are predominantly periplasmic.</text>
</comment>
<evidence type="ECO:0000256" key="7">
    <source>
        <dbReference type="HAMAP-Rule" id="MF_00599"/>
    </source>
</evidence>
<dbReference type="STRING" id="1122209.SAMN02745752_00855"/>
<comment type="subcellular location">
    <subcellularLocation>
        <location evidence="7">Cell inner membrane</location>
        <topology evidence="7">Single-pass type II membrane protein</topology>
    </subcellularLocation>
    <text evidence="7">Localizes to the division septum.</text>
</comment>
<keyword evidence="6 7" id="KW-0131">Cell cycle</keyword>
<keyword evidence="3 7" id="KW-0812">Transmembrane</keyword>
<evidence type="ECO:0000256" key="6">
    <source>
        <dbReference type="ARBA" id="ARBA00023306"/>
    </source>
</evidence>
<dbReference type="PANTHER" id="PTHR37485">
    <property type="entry name" value="CELL DIVISION PROTEIN FTSB"/>
    <property type="match status" value="1"/>
</dbReference>
<dbReference type="OrthoDB" id="7061211at2"/>
<evidence type="ECO:0000256" key="2">
    <source>
        <dbReference type="ARBA" id="ARBA00022618"/>
    </source>
</evidence>
<feature type="topological domain" description="Periplasmic" evidence="7">
    <location>
        <begin position="23"/>
        <end position="112"/>
    </location>
</feature>
<reference evidence="8 9" key="1">
    <citation type="submission" date="2016-11" db="EMBL/GenBank/DDBJ databases">
        <authorList>
            <person name="Jaros S."/>
            <person name="Januszkiewicz K."/>
            <person name="Wedrychowicz H."/>
        </authorList>
    </citation>
    <scope>NUCLEOTIDE SEQUENCE [LARGE SCALE GENOMIC DNA]</scope>
    <source>
        <strain evidence="8 9">DSM 21637</strain>
    </source>
</reference>
<dbReference type="EMBL" id="FPJW01000002">
    <property type="protein sequence ID" value="SFX21885.1"/>
    <property type="molecule type" value="Genomic_DNA"/>
</dbReference>
<evidence type="ECO:0000313" key="8">
    <source>
        <dbReference type="EMBL" id="SFX21885.1"/>
    </source>
</evidence>
<dbReference type="GO" id="GO:0005886">
    <property type="term" value="C:plasma membrane"/>
    <property type="evidence" value="ECO:0007669"/>
    <property type="project" value="UniProtKB-SubCell"/>
</dbReference>
<dbReference type="InterPro" id="IPR007060">
    <property type="entry name" value="FtsL/DivIC"/>
</dbReference>
<dbReference type="InterPro" id="IPR023081">
    <property type="entry name" value="Cell_div_FtsB"/>
</dbReference>
<feature type="topological domain" description="Cytoplasmic" evidence="7">
    <location>
        <begin position="1"/>
        <end position="4"/>
    </location>
</feature>
<accession>A0A1K1VBE1</accession>
<evidence type="ECO:0000256" key="3">
    <source>
        <dbReference type="ARBA" id="ARBA00022692"/>
    </source>
</evidence>
<sequence>MFRLLTYTLLLLLLITQYRLWWGENGLLEYREIGRLVAHQEQENQQLRKRNERLNAEVQDLKSGLDAVEERARFDLGMIGKQETFFWLIGQPPAEFRLFADQEKSLEETGKP</sequence>
<feature type="coiled-coil region" evidence="7">
    <location>
        <begin position="30"/>
        <end position="71"/>
    </location>
</feature>
<keyword evidence="5 7" id="KW-0472">Membrane</keyword>
<keyword evidence="7" id="KW-0175">Coiled coil</keyword>
<keyword evidence="7" id="KW-0997">Cell inner membrane</keyword>
<dbReference type="AlphaFoldDB" id="A0A1K1VBE1"/>
<evidence type="ECO:0000256" key="5">
    <source>
        <dbReference type="ARBA" id="ARBA00023136"/>
    </source>
</evidence>
<keyword evidence="4 7" id="KW-1133">Transmembrane helix</keyword>
<organism evidence="8 9">
    <name type="scientific">Marinospirillum alkaliphilum DSM 21637</name>
    <dbReference type="NCBI Taxonomy" id="1122209"/>
    <lineage>
        <taxon>Bacteria</taxon>
        <taxon>Pseudomonadati</taxon>
        <taxon>Pseudomonadota</taxon>
        <taxon>Gammaproteobacteria</taxon>
        <taxon>Oceanospirillales</taxon>
        <taxon>Oceanospirillaceae</taxon>
        <taxon>Marinospirillum</taxon>
    </lineage>
</organism>
<dbReference type="HAMAP" id="MF_00599">
    <property type="entry name" value="FtsB"/>
    <property type="match status" value="1"/>
</dbReference>